<protein>
    <recommendedName>
        <fullName evidence="1">Response regulatory domain-containing protein</fullName>
    </recommendedName>
</protein>
<dbReference type="GO" id="GO:0000160">
    <property type="term" value="P:phosphorelay signal transduction system"/>
    <property type="evidence" value="ECO:0007669"/>
    <property type="project" value="InterPro"/>
</dbReference>
<dbReference type="InterPro" id="IPR011006">
    <property type="entry name" value="CheY-like_superfamily"/>
</dbReference>
<dbReference type="PROSITE" id="PS50110">
    <property type="entry name" value="RESPONSE_REGULATORY"/>
    <property type="match status" value="1"/>
</dbReference>
<dbReference type="SUPFAM" id="SSF52172">
    <property type="entry name" value="CheY-like"/>
    <property type="match status" value="1"/>
</dbReference>
<dbReference type="EMBL" id="BARU01025584">
    <property type="protein sequence ID" value="GAH68170.1"/>
    <property type="molecule type" value="Genomic_DNA"/>
</dbReference>
<feature type="non-terminal residue" evidence="2">
    <location>
        <position position="1"/>
    </location>
</feature>
<dbReference type="Gene3D" id="3.40.50.2300">
    <property type="match status" value="1"/>
</dbReference>
<comment type="caution">
    <text evidence="2">The sequence shown here is derived from an EMBL/GenBank/DDBJ whole genome shotgun (WGS) entry which is preliminary data.</text>
</comment>
<gene>
    <name evidence="2" type="ORF">S03H2_41205</name>
</gene>
<proteinExistence type="predicted"/>
<evidence type="ECO:0000259" key="1">
    <source>
        <dbReference type="PROSITE" id="PS50110"/>
    </source>
</evidence>
<feature type="domain" description="Response regulatory" evidence="1">
    <location>
        <begin position="1"/>
        <end position="63"/>
    </location>
</feature>
<evidence type="ECO:0000313" key="2">
    <source>
        <dbReference type="EMBL" id="GAH68170.1"/>
    </source>
</evidence>
<name>X1IFX3_9ZZZZ</name>
<sequence length="79" mass="8562">LQGEMDGIEAAEHIQQAFGIPVIYLTAQTEETVLQSVRIKAPFGYIGKPVKEHELQASIEMALSGKSKNNQTESFAEGG</sequence>
<reference evidence="2" key="1">
    <citation type="journal article" date="2014" name="Front. Microbiol.">
        <title>High frequency of phylogenetically diverse reductive dehalogenase-homologous genes in deep subseafloor sedimentary metagenomes.</title>
        <authorList>
            <person name="Kawai M."/>
            <person name="Futagami T."/>
            <person name="Toyoda A."/>
            <person name="Takaki Y."/>
            <person name="Nishi S."/>
            <person name="Hori S."/>
            <person name="Arai W."/>
            <person name="Tsubouchi T."/>
            <person name="Morono Y."/>
            <person name="Uchiyama I."/>
            <person name="Ito T."/>
            <person name="Fujiyama A."/>
            <person name="Inagaki F."/>
            <person name="Takami H."/>
        </authorList>
    </citation>
    <scope>NUCLEOTIDE SEQUENCE</scope>
    <source>
        <strain evidence="2">Expedition CK06-06</strain>
    </source>
</reference>
<dbReference type="AlphaFoldDB" id="X1IFX3"/>
<accession>X1IFX3</accession>
<organism evidence="2">
    <name type="scientific">marine sediment metagenome</name>
    <dbReference type="NCBI Taxonomy" id="412755"/>
    <lineage>
        <taxon>unclassified sequences</taxon>
        <taxon>metagenomes</taxon>
        <taxon>ecological metagenomes</taxon>
    </lineage>
</organism>
<dbReference type="InterPro" id="IPR001789">
    <property type="entry name" value="Sig_transdc_resp-reg_receiver"/>
</dbReference>